<evidence type="ECO:0000313" key="1">
    <source>
        <dbReference type="Proteomes" id="UP000095283"/>
    </source>
</evidence>
<dbReference type="AlphaFoldDB" id="A0A1I7WAD8"/>
<reference evidence="2" key="1">
    <citation type="submission" date="2016-11" db="UniProtKB">
        <authorList>
            <consortium name="WormBaseParasite"/>
        </authorList>
    </citation>
    <scope>IDENTIFICATION</scope>
</reference>
<name>A0A1I7WAD8_HETBA</name>
<dbReference type="Proteomes" id="UP000095283">
    <property type="component" value="Unplaced"/>
</dbReference>
<accession>A0A1I7WAD8</accession>
<evidence type="ECO:0000313" key="2">
    <source>
        <dbReference type="WBParaSite" id="Hba_01624"/>
    </source>
</evidence>
<dbReference type="WBParaSite" id="Hba_01624">
    <property type="protein sequence ID" value="Hba_01624"/>
    <property type="gene ID" value="Hba_01624"/>
</dbReference>
<keyword evidence="1" id="KW-1185">Reference proteome</keyword>
<sequence>MKSKAFTARLRERMKKFPTLIADHKKARMDFALQAPFHSNHLQRRKEL</sequence>
<proteinExistence type="predicted"/>
<organism evidence="1 2">
    <name type="scientific">Heterorhabditis bacteriophora</name>
    <name type="common">Entomopathogenic nematode worm</name>
    <dbReference type="NCBI Taxonomy" id="37862"/>
    <lineage>
        <taxon>Eukaryota</taxon>
        <taxon>Metazoa</taxon>
        <taxon>Ecdysozoa</taxon>
        <taxon>Nematoda</taxon>
        <taxon>Chromadorea</taxon>
        <taxon>Rhabditida</taxon>
        <taxon>Rhabditina</taxon>
        <taxon>Rhabditomorpha</taxon>
        <taxon>Strongyloidea</taxon>
        <taxon>Heterorhabditidae</taxon>
        <taxon>Heterorhabditis</taxon>
    </lineage>
</organism>
<protein>
    <submittedName>
        <fullName evidence="2">Transposase</fullName>
    </submittedName>
</protein>